<feature type="domain" description="WDR19 first beta-propeller" evidence="12">
    <location>
        <begin position="18"/>
        <end position="315"/>
    </location>
</feature>
<dbReference type="PANTHER" id="PTHR14920">
    <property type="entry name" value="OSMOTIC AVOIDANCE ABNORMAL PROTEIN 1/WD REPEAT MEMBRANE PROTEIN"/>
    <property type="match status" value="1"/>
</dbReference>
<dbReference type="InterPro" id="IPR039468">
    <property type="entry name" value="WDR19_WD40_rpt"/>
</dbReference>
<dbReference type="GO" id="GO:0005929">
    <property type="term" value="C:cilium"/>
    <property type="evidence" value="ECO:0007669"/>
    <property type="project" value="UniProtKB-ARBA"/>
</dbReference>
<dbReference type="Pfam" id="PF15911">
    <property type="entry name" value="Beta-prop_WDR19_2nd"/>
    <property type="match status" value="1"/>
</dbReference>
<dbReference type="SUPFAM" id="SSF48452">
    <property type="entry name" value="TPR-like"/>
    <property type="match status" value="1"/>
</dbReference>
<dbReference type="Proteomes" id="UP000193920">
    <property type="component" value="Unassembled WGS sequence"/>
</dbReference>
<dbReference type="InterPro" id="IPR015943">
    <property type="entry name" value="WD40/YVTN_repeat-like_dom_sf"/>
</dbReference>
<comment type="caution">
    <text evidence="14">The sequence shown here is derived from an EMBL/GenBank/DDBJ whole genome shotgun (WGS) entry which is preliminary data.</text>
</comment>
<dbReference type="Pfam" id="PF23389">
    <property type="entry name" value="Beta-prop_WDR19_1st"/>
    <property type="match status" value="1"/>
</dbReference>
<evidence type="ECO:0000259" key="10">
    <source>
        <dbReference type="Pfam" id="PF15911"/>
    </source>
</evidence>
<comment type="subcellular location">
    <subcellularLocation>
        <location evidence="1">Cytoplasm</location>
        <location evidence="1">Cytoskeleton</location>
        <location evidence="1">Cilium basal body</location>
    </subcellularLocation>
</comment>
<keyword evidence="5" id="KW-0970">Cilium biogenesis/degradation</keyword>
<keyword evidence="7" id="KW-0969">Cilium</keyword>
<keyword evidence="15" id="KW-1185">Reference proteome</keyword>
<evidence type="ECO:0000259" key="12">
    <source>
        <dbReference type="Pfam" id="PF23389"/>
    </source>
</evidence>
<dbReference type="Gene3D" id="1.25.40.10">
    <property type="entry name" value="Tetratricopeptide repeat domain"/>
    <property type="match status" value="1"/>
</dbReference>
<keyword evidence="6" id="KW-0802">TPR repeat</keyword>
<dbReference type="SMART" id="SM00320">
    <property type="entry name" value="WD40"/>
    <property type="match status" value="5"/>
</dbReference>
<dbReference type="PANTHER" id="PTHR14920:SF0">
    <property type="entry name" value="WD REPEAT DOMAIN 19"/>
    <property type="match status" value="1"/>
</dbReference>
<feature type="domain" description="WDR19 WD40 repeat" evidence="10">
    <location>
        <begin position="358"/>
        <end position="571"/>
    </location>
</feature>
<keyword evidence="2" id="KW-0963">Cytoplasm</keyword>
<keyword evidence="3" id="KW-0853">WD repeat</keyword>
<dbReference type="GO" id="GO:0030991">
    <property type="term" value="C:intraciliary transport particle A"/>
    <property type="evidence" value="ECO:0007669"/>
    <property type="project" value="TreeGrafter"/>
</dbReference>
<dbReference type="Pfam" id="PF24762">
    <property type="entry name" value="TPR_IF140-IFT172"/>
    <property type="match status" value="1"/>
</dbReference>
<evidence type="ECO:0000259" key="11">
    <source>
        <dbReference type="Pfam" id="PF23145"/>
    </source>
</evidence>
<evidence type="ECO:0000256" key="9">
    <source>
        <dbReference type="ARBA" id="ARBA00023273"/>
    </source>
</evidence>
<keyword evidence="9" id="KW-0966">Cell projection</keyword>
<dbReference type="OrthoDB" id="10250638at2759"/>
<name>A0A1Y2D7W4_9FUNG</name>
<evidence type="ECO:0000313" key="14">
    <source>
        <dbReference type="EMBL" id="ORY55351.1"/>
    </source>
</evidence>
<evidence type="ECO:0000256" key="1">
    <source>
        <dbReference type="ARBA" id="ARBA00004120"/>
    </source>
</evidence>
<dbReference type="SUPFAM" id="SSF50978">
    <property type="entry name" value="WD40 repeat-like"/>
    <property type="match status" value="1"/>
</dbReference>
<accession>A0A1Y2D7W4</accession>
<dbReference type="InterPro" id="IPR001680">
    <property type="entry name" value="WD40_rpt"/>
</dbReference>
<dbReference type="Pfam" id="PF23145">
    <property type="entry name" value="Zf_2nd_IFT121"/>
    <property type="match status" value="1"/>
</dbReference>
<dbReference type="InterPro" id="IPR011990">
    <property type="entry name" value="TPR-like_helical_dom_sf"/>
</dbReference>
<sequence length="1247" mass="142069">MKKVFSIDSSTIGAGKCKVKWQKREGQYIAINGKNNSVLIYNKSGEMVDKIVLEGKCTGLDWSPDGELLAITDQVTGVITLWDANNKKIYIQLDTTWNDLSFCQWSKKGKRLAVGTKKGNLFIYDRKASKKVPILGKHTKSIICGCWQDDNIIACGAEDNSFSISDLKGTTLYERTLKGKPSLMKFASMVDQNNPENKNQVLSMVLNHRYFYIHNMDNPEDPLELVFQEEYGNIVAYEWFNENHIFFGFSNGNFIVMSTDPNYIGQELYHQKSHNDYLSNLIVNYSINKVATCGDDMIKIYELSDLKETCETITAYLTSLQEVTLIDQSKTTMAANDQIPPSIKIKVDIEPSILVVGERHEYLAPIKRLLLNRTLAAGLLTNGKLQIHNIDNSKSKSNKVQKLFPNNTDTFLIMCAALTPNFCIFGTNTGVIYHYDIENWNLVNTIKHKTGIKELYPQFKGGIKFIFIDDLNDGYICNPVNNTIIQIPGISTQTIGILWDVECKNSCTFVSYDNENLTTYIFTESHIKGSQCTIMGTTKLSYGLRPILLNAGVVSSQTHNGKICMTQLSTHLDIKEEIGDADKVIFLNKIEGVEDKNSLCGQISMLLGEYDNAQEFFLRNSDGIAALNLRRGLRQWDQALSLASTFAQNEVSIIAKEYALELEFNGDYYQALSMYNKALTFVNYINMTDEEKSKHITLCNAGLIRTTLQNGEISKGMKMLRSIQNKELLQECAGILENLKQYNEAGLLYERSEKYEKAAIIFLKAKKYSNVASILPHITSPKIFLQYAKIKEAEGEYTEAIEAYEKAQDYENVVRLILEHSSNIDKAVEIVRKTRSRESARLISKFFQKINDILFFIQHNEMEHLAKLLKEDASQDMLLNIASYFENQNQYLYAGKYYIQCGDYTKALKMFMQPNADSDSYDMAIECIGLAKNDTLIHMFIDYLMGETDGIRKDTKYFFKLWMSIGKYSEAARTAIIIAREEQNLGNYRATHDILLEIYLMLTKINSKIPNEIEKMLMIIHSYILIKLLLKLGEHMMAARMLIRVSNNISKFPAHAAHILTSTVVECHRVGLRKQSFEYATILIRPEYKQKLDTKYRRKIEAVIRRPDKSEIEEPRSPCPFCGTPVLETTLDCVECKNHIPYCIVTGQHMVLDNWTNCPNCKFPALYTQFKALLQRTQTCPMCSHHIEPDAIELCNNPLELLKEKNENEGTFKDTDMGFSFAETSSSNSNSYTSILPVNRNNINITI</sequence>
<protein>
    <submittedName>
        <fullName evidence="14">WD40 repeat-like protein</fullName>
    </submittedName>
</protein>
<evidence type="ECO:0000256" key="6">
    <source>
        <dbReference type="ARBA" id="ARBA00022803"/>
    </source>
</evidence>
<dbReference type="SUPFAM" id="SSF82171">
    <property type="entry name" value="DPP6 N-terminal domain-like"/>
    <property type="match status" value="1"/>
</dbReference>
<evidence type="ECO:0000256" key="3">
    <source>
        <dbReference type="ARBA" id="ARBA00022574"/>
    </source>
</evidence>
<dbReference type="Gene3D" id="2.130.10.10">
    <property type="entry name" value="YVTN repeat-like/Quinoprotein amine dehydrogenase"/>
    <property type="match status" value="2"/>
</dbReference>
<dbReference type="GO" id="GO:0060271">
    <property type="term" value="P:cilium assembly"/>
    <property type="evidence" value="ECO:0007669"/>
    <property type="project" value="TreeGrafter"/>
</dbReference>
<evidence type="ECO:0000256" key="8">
    <source>
        <dbReference type="ARBA" id="ARBA00023212"/>
    </source>
</evidence>
<gene>
    <name evidence="14" type="ORF">LY90DRAFT_702008</name>
</gene>
<dbReference type="InterPro" id="IPR056168">
    <property type="entry name" value="TPR_IF140/IFT172/WDR19"/>
</dbReference>
<evidence type="ECO:0000259" key="13">
    <source>
        <dbReference type="Pfam" id="PF24762"/>
    </source>
</evidence>
<organism evidence="14 15">
    <name type="scientific">Neocallimastix californiae</name>
    <dbReference type="NCBI Taxonomy" id="1754190"/>
    <lineage>
        <taxon>Eukaryota</taxon>
        <taxon>Fungi</taxon>
        <taxon>Fungi incertae sedis</taxon>
        <taxon>Chytridiomycota</taxon>
        <taxon>Chytridiomycota incertae sedis</taxon>
        <taxon>Neocallimastigomycetes</taxon>
        <taxon>Neocallimastigales</taxon>
        <taxon>Neocallimastigaceae</taxon>
        <taxon>Neocallimastix</taxon>
    </lineage>
</organism>
<feature type="domain" description="IF140/IFT172/WDR19 TPR" evidence="13">
    <location>
        <begin position="723"/>
        <end position="926"/>
    </location>
</feature>
<dbReference type="InterPro" id="IPR040379">
    <property type="entry name" value="WDR19/dyf-2"/>
</dbReference>
<feature type="domain" description="IFT121-like zinc finger" evidence="11">
    <location>
        <begin position="1141"/>
        <end position="1187"/>
    </location>
</feature>
<dbReference type="STRING" id="1754190.A0A1Y2D7W4"/>
<evidence type="ECO:0000256" key="5">
    <source>
        <dbReference type="ARBA" id="ARBA00022794"/>
    </source>
</evidence>
<dbReference type="AlphaFoldDB" id="A0A1Y2D7W4"/>
<evidence type="ECO:0000313" key="15">
    <source>
        <dbReference type="Proteomes" id="UP000193920"/>
    </source>
</evidence>
<dbReference type="EMBL" id="MCOG01000078">
    <property type="protein sequence ID" value="ORY55351.1"/>
    <property type="molecule type" value="Genomic_DNA"/>
</dbReference>
<proteinExistence type="predicted"/>
<reference evidence="14 15" key="1">
    <citation type="submission" date="2016-08" db="EMBL/GenBank/DDBJ databases">
        <title>A Parts List for Fungal Cellulosomes Revealed by Comparative Genomics.</title>
        <authorList>
            <consortium name="DOE Joint Genome Institute"/>
            <person name="Haitjema C.H."/>
            <person name="Gilmore S.P."/>
            <person name="Henske J.K."/>
            <person name="Solomon K.V."/>
            <person name="De Groot R."/>
            <person name="Kuo A."/>
            <person name="Mondo S.J."/>
            <person name="Salamov A.A."/>
            <person name="Labutti K."/>
            <person name="Zhao Z."/>
            <person name="Chiniquy J."/>
            <person name="Barry K."/>
            <person name="Brewer H.M."/>
            <person name="Purvine S.O."/>
            <person name="Wright A.T."/>
            <person name="Boxma B."/>
            <person name="Van Alen T."/>
            <person name="Hackstein J.H."/>
            <person name="Baker S.E."/>
            <person name="Grigoriev I.V."/>
            <person name="O'Malley M.A."/>
        </authorList>
    </citation>
    <scope>NUCLEOTIDE SEQUENCE [LARGE SCALE GENOMIC DNA]</scope>
    <source>
        <strain evidence="14 15">G1</strain>
    </source>
</reference>
<keyword evidence="8" id="KW-0206">Cytoskeleton</keyword>
<dbReference type="InterPro" id="IPR036322">
    <property type="entry name" value="WD40_repeat_dom_sf"/>
</dbReference>
<dbReference type="GO" id="GO:0035721">
    <property type="term" value="P:intraciliary retrograde transport"/>
    <property type="evidence" value="ECO:0007669"/>
    <property type="project" value="InterPro"/>
</dbReference>
<evidence type="ECO:0000256" key="7">
    <source>
        <dbReference type="ARBA" id="ARBA00023069"/>
    </source>
</evidence>
<evidence type="ECO:0000256" key="2">
    <source>
        <dbReference type="ARBA" id="ARBA00022490"/>
    </source>
</evidence>
<keyword evidence="4" id="KW-0677">Repeat</keyword>
<dbReference type="InterPro" id="IPR057855">
    <property type="entry name" value="Beta-prop_WDR19_1st"/>
</dbReference>
<evidence type="ECO:0000256" key="4">
    <source>
        <dbReference type="ARBA" id="ARBA00022737"/>
    </source>
</evidence>
<dbReference type="InterPro" id="IPR056170">
    <property type="entry name" value="Znf_IFT121-like"/>
</dbReference>